<organism evidence="2 3">
    <name type="scientific">Streptomyces harbinensis</name>
    <dbReference type="NCBI Taxonomy" id="1176198"/>
    <lineage>
        <taxon>Bacteria</taxon>
        <taxon>Bacillati</taxon>
        <taxon>Actinomycetota</taxon>
        <taxon>Actinomycetes</taxon>
        <taxon>Kitasatosporales</taxon>
        <taxon>Streptomycetaceae</taxon>
        <taxon>Streptomyces</taxon>
    </lineage>
</organism>
<proteinExistence type="predicted"/>
<dbReference type="SUPFAM" id="SSF47336">
    <property type="entry name" value="ACP-like"/>
    <property type="match status" value="1"/>
</dbReference>
<dbReference type="AlphaFoldDB" id="A0A1I6RWG5"/>
<protein>
    <submittedName>
        <fullName evidence="2">Phosphopantetheine attachment site</fullName>
    </submittedName>
</protein>
<dbReference type="Pfam" id="PF00550">
    <property type="entry name" value="PP-binding"/>
    <property type="match status" value="1"/>
</dbReference>
<dbReference type="EMBL" id="FPAB01000003">
    <property type="protein sequence ID" value="SFS68930.1"/>
    <property type="molecule type" value="Genomic_DNA"/>
</dbReference>
<evidence type="ECO:0000313" key="3">
    <source>
        <dbReference type="Proteomes" id="UP000198873"/>
    </source>
</evidence>
<accession>A0A1I6RWG5</accession>
<sequence length="86" mass="9001">MIDEAVDDATGSDIASRMIDAAVRVPFTENSRLAEVGLDSLTLVSMAVECAPDTDQEIDAGALAQLRTVGELRQWLRALAGGGEPG</sequence>
<name>A0A1I6RWG5_9ACTN</name>
<evidence type="ECO:0000259" key="1">
    <source>
        <dbReference type="Pfam" id="PF00550"/>
    </source>
</evidence>
<evidence type="ECO:0000313" key="2">
    <source>
        <dbReference type="EMBL" id="SFS68930.1"/>
    </source>
</evidence>
<dbReference type="InterPro" id="IPR036736">
    <property type="entry name" value="ACP-like_sf"/>
</dbReference>
<dbReference type="RefSeq" id="WP_019433620.1">
    <property type="nucleotide sequence ID" value="NZ_CP054938.1"/>
</dbReference>
<keyword evidence="3" id="KW-1185">Reference proteome</keyword>
<dbReference type="STRING" id="1176198.SAMN05444716_103523"/>
<dbReference type="InterPro" id="IPR009081">
    <property type="entry name" value="PP-bd_ACP"/>
</dbReference>
<dbReference type="Proteomes" id="UP000198873">
    <property type="component" value="Unassembled WGS sequence"/>
</dbReference>
<feature type="domain" description="Carrier" evidence="1">
    <location>
        <begin position="27"/>
        <end position="76"/>
    </location>
</feature>
<gene>
    <name evidence="2" type="ORF">SAMN05444716_103523</name>
</gene>
<reference evidence="3" key="1">
    <citation type="submission" date="2016-10" db="EMBL/GenBank/DDBJ databases">
        <authorList>
            <person name="Varghese N."/>
            <person name="Submissions S."/>
        </authorList>
    </citation>
    <scope>NUCLEOTIDE SEQUENCE [LARGE SCALE GENOMIC DNA]</scope>
    <source>
        <strain evidence="3">CGMCC 4.7047</strain>
    </source>
</reference>
<dbReference type="Gene3D" id="1.10.1200.10">
    <property type="entry name" value="ACP-like"/>
    <property type="match status" value="1"/>
</dbReference>